<feature type="compositionally biased region" description="Polar residues" evidence="1">
    <location>
        <begin position="1"/>
        <end position="28"/>
    </location>
</feature>
<feature type="region of interest" description="Disordered" evidence="1">
    <location>
        <begin position="125"/>
        <end position="159"/>
    </location>
</feature>
<evidence type="ECO:0000259" key="2">
    <source>
        <dbReference type="PROSITE" id="PS50800"/>
    </source>
</evidence>
<dbReference type="InterPro" id="IPR052050">
    <property type="entry name" value="SecEffector_AnkRepeat"/>
</dbReference>
<reference evidence="3 4" key="1">
    <citation type="journal article" date="2018" name="Nat. Ecol. Evol.">
        <title>Pezizomycetes genomes reveal the molecular basis of ectomycorrhizal truffle lifestyle.</title>
        <authorList>
            <person name="Murat C."/>
            <person name="Payen T."/>
            <person name="Noel B."/>
            <person name="Kuo A."/>
            <person name="Morin E."/>
            <person name="Chen J."/>
            <person name="Kohler A."/>
            <person name="Krizsan K."/>
            <person name="Balestrini R."/>
            <person name="Da Silva C."/>
            <person name="Montanini B."/>
            <person name="Hainaut M."/>
            <person name="Levati E."/>
            <person name="Barry K.W."/>
            <person name="Belfiori B."/>
            <person name="Cichocki N."/>
            <person name="Clum A."/>
            <person name="Dockter R.B."/>
            <person name="Fauchery L."/>
            <person name="Guy J."/>
            <person name="Iotti M."/>
            <person name="Le Tacon F."/>
            <person name="Lindquist E.A."/>
            <person name="Lipzen A."/>
            <person name="Malagnac F."/>
            <person name="Mello A."/>
            <person name="Molinier V."/>
            <person name="Miyauchi S."/>
            <person name="Poulain J."/>
            <person name="Riccioni C."/>
            <person name="Rubini A."/>
            <person name="Sitrit Y."/>
            <person name="Splivallo R."/>
            <person name="Traeger S."/>
            <person name="Wang M."/>
            <person name="Zifcakova L."/>
            <person name="Wipf D."/>
            <person name="Zambonelli A."/>
            <person name="Paolocci F."/>
            <person name="Nowrousian M."/>
            <person name="Ottonello S."/>
            <person name="Baldrian P."/>
            <person name="Spatafora J.W."/>
            <person name="Henrissat B."/>
            <person name="Nagy L.G."/>
            <person name="Aury J.M."/>
            <person name="Wincker P."/>
            <person name="Grigoriev I.V."/>
            <person name="Bonfante P."/>
            <person name="Martin F.M."/>
        </authorList>
    </citation>
    <scope>NUCLEOTIDE SEQUENCE [LARGE SCALE GENOMIC DNA]</scope>
    <source>
        <strain evidence="3 4">RN42</strain>
    </source>
</reference>
<dbReference type="InterPro" id="IPR036770">
    <property type="entry name" value="Ankyrin_rpt-contain_sf"/>
</dbReference>
<dbReference type="OrthoDB" id="70387at2759"/>
<protein>
    <recommendedName>
        <fullName evidence="2">SAP domain-containing protein</fullName>
    </recommendedName>
</protein>
<dbReference type="PANTHER" id="PTHR46586:SF3">
    <property type="entry name" value="ANKYRIN REPEAT-CONTAINING PROTEIN"/>
    <property type="match status" value="1"/>
</dbReference>
<name>A0A3N4IGX3_ASCIM</name>
<dbReference type="AlphaFoldDB" id="A0A3N4IGX3"/>
<feature type="compositionally biased region" description="Polar residues" evidence="1">
    <location>
        <begin position="49"/>
        <end position="58"/>
    </location>
</feature>
<evidence type="ECO:0000313" key="3">
    <source>
        <dbReference type="EMBL" id="RPA84677.1"/>
    </source>
</evidence>
<feature type="compositionally biased region" description="Basic and acidic residues" evidence="1">
    <location>
        <begin position="125"/>
        <end position="134"/>
    </location>
</feature>
<dbReference type="PROSITE" id="PS50800">
    <property type="entry name" value="SAP"/>
    <property type="match status" value="1"/>
</dbReference>
<evidence type="ECO:0000313" key="4">
    <source>
        <dbReference type="Proteomes" id="UP000275078"/>
    </source>
</evidence>
<feature type="region of interest" description="Disordered" evidence="1">
    <location>
        <begin position="1"/>
        <end position="59"/>
    </location>
</feature>
<accession>A0A3N4IGX3</accession>
<gene>
    <name evidence="3" type="ORF">BJ508DRAFT_412439</name>
</gene>
<dbReference type="SUPFAM" id="SSF48403">
    <property type="entry name" value="Ankyrin repeat"/>
    <property type="match status" value="1"/>
</dbReference>
<dbReference type="Gene3D" id="1.25.40.20">
    <property type="entry name" value="Ankyrin repeat-containing domain"/>
    <property type="match status" value="1"/>
</dbReference>
<organism evidence="3 4">
    <name type="scientific">Ascobolus immersus RN42</name>
    <dbReference type="NCBI Taxonomy" id="1160509"/>
    <lineage>
        <taxon>Eukaryota</taxon>
        <taxon>Fungi</taxon>
        <taxon>Dikarya</taxon>
        <taxon>Ascomycota</taxon>
        <taxon>Pezizomycotina</taxon>
        <taxon>Pezizomycetes</taxon>
        <taxon>Pezizales</taxon>
        <taxon>Ascobolaceae</taxon>
        <taxon>Ascobolus</taxon>
    </lineage>
</organism>
<dbReference type="InterPro" id="IPR003034">
    <property type="entry name" value="SAP_dom"/>
</dbReference>
<sequence length="482" mass="55356">MDQFSSTSLPETPQIQETGESTKRTGCSENWPVGRIRRPTTNSTNSTNPLPQSLQERFSGTGLKMENVDGDMELVITADNLDAVLYEAYNHMTTPELELLLTLRTLRSTGTRQELLHRLVEHEVRRYSRSDPRTSRFSPSAPINGPTPTSRPQGNPEKRKRLANVVKRVPQELWSDILEYVQDWELAQALGIRTRDQKPGDWFNATPLDYALLSGSTARIKEVMVEGGEGLEFSEPSAHAIVRFGYVNVLDYLFRHHRKNFRKIFEADAPLPNDSAMRMQLPWLASRYGHVQVLDWWLANSDPERLDGLSRKYDKFSLNTASQFGHVKVLDWWKNSGLPLEIGDVMDFATIGGHIDVLEWWLRSGYNTNLMQRDALGIASAKGKIEILDWFKNAGIQLNYEYDVLNLATRYNKPEVLQWWSDSGLRAEYVISDIQEAVEECHETESRDWWSKRGVTFEQGRSINPDEWFKPRVLRPIGERST</sequence>
<dbReference type="PANTHER" id="PTHR46586">
    <property type="entry name" value="ANKYRIN REPEAT-CONTAINING PROTEIN"/>
    <property type="match status" value="1"/>
</dbReference>
<keyword evidence="4" id="KW-1185">Reference proteome</keyword>
<dbReference type="EMBL" id="ML119657">
    <property type="protein sequence ID" value="RPA84677.1"/>
    <property type="molecule type" value="Genomic_DNA"/>
</dbReference>
<dbReference type="STRING" id="1160509.A0A3N4IGX3"/>
<feature type="domain" description="SAP" evidence="2">
    <location>
        <begin position="89"/>
        <end position="123"/>
    </location>
</feature>
<evidence type="ECO:0000256" key="1">
    <source>
        <dbReference type="SAM" id="MobiDB-lite"/>
    </source>
</evidence>
<dbReference type="Proteomes" id="UP000275078">
    <property type="component" value="Unassembled WGS sequence"/>
</dbReference>
<proteinExistence type="predicted"/>